<dbReference type="SUPFAM" id="SSF53067">
    <property type="entry name" value="Actin-like ATPase domain"/>
    <property type="match status" value="1"/>
</dbReference>
<sequence length="65" mass="6947">MITPKSLYLTIDQGGHASRVMAYDGDGEIVASHSEDLTTHTPQAHFVEHDADQLLTAIRTPATGG</sequence>
<dbReference type="InterPro" id="IPR018484">
    <property type="entry name" value="FGGY_N"/>
</dbReference>
<organism evidence="2">
    <name type="scientific">hydrothermal vent metagenome</name>
    <dbReference type="NCBI Taxonomy" id="652676"/>
    <lineage>
        <taxon>unclassified sequences</taxon>
        <taxon>metagenomes</taxon>
        <taxon>ecological metagenomes</taxon>
    </lineage>
</organism>
<protein>
    <recommendedName>
        <fullName evidence="1">Carbohydrate kinase FGGY N-terminal domain-containing protein</fullName>
    </recommendedName>
</protein>
<dbReference type="GO" id="GO:0005975">
    <property type="term" value="P:carbohydrate metabolic process"/>
    <property type="evidence" value="ECO:0007669"/>
    <property type="project" value="InterPro"/>
</dbReference>
<evidence type="ECO:0000313" key="2">
    <source>
        <dbReference type="EMBL" id="VAX01000.1"/>
    </source>
</evidence>
<dbReference type="Gene3D" id="3.30.420.40">
    <property type="match status" value="1"/>
</dbReference>
<dbReference type="Pfam" id="PF00370">
    <property type="entry name" value="FGGY_N"/>
    <property type="match status" value="1"/>
</dbReference>
<name>A0A3B1ARZ9_9ZZZZ</name>
<reference evidence="2" key="1">
    <citation type="submission" date="2018-06" db="EMBL/GenBank/DDBJ databases">
        <authorList>
            <person name="Zhirakovskaya E."/>
        </authorList>
    </citation>
    <scope>NUCLEOTIDE SEQUENCE</scope>
</reference>
<accession>A0A3B1ARZ9</accession>
<evidence type="ECO:0000259" key="1">
    <source>
        <dbReference type="Pfam" id="PF00370"/>
    </source>
</evidence>
<proteinExistence type="predicted"/>
<dbReference type="AlphaFoldDB" id="A0A3B1ARZ9"/>
<dbReference type="GO" id="GO:0016301">
    <property type="term" value="F:kinase activity"/>
    <property type="evidence" value="ECO:0007669"/>
    <property type="project" value="InterPro"/>
</dbReference>
<feature type="domain" description="Carbohydrate kinase FGGY N-terminal" evidence="1">
    <location>
        <begin position="7"/>
        <end position="58"/>
    </location>
</feature>
<dbReference type="InterPro" id="IPR043129">
    <property type="entry name" value="ATPase_NBD"/>
</dbReference>
<dbReference type="EMBL" id="UOFR01000080">
    <property type="protein sequence ID" value="VAX01000.1"/>
    <property type="molecule type" value="Genomic_DNA"/>
</dbReference>
<gene>
    <name evidence="2" type="ORF">MNBD_GAMMA21-1124</name>
</gene>